<evidence type="ECO:0000313" key="1">
    <source>
        <dbReference type="EMBL" id="GAU97919.1"/>
    </source>
</evidence>
<comment type="caution">
    <text evidence="1">The sequence shown here is derived from an EMBL/GenBank/DDBJ whole genome shotgun (WGS) entry which is preliminary data.</text>
</comment>
<keyword evidence="2" id="KW-1185">Reference proteome</keyword>
<dbReference type="AlphaFoldDB" id="A0A1D1V899"/>
<organism evidence="1 2">
    <name type="scientific">Ramazzottius varieornatus</name>
    <name type="common">Water bear</name>
    <name type="synonym">Tardigrade</name>
    <dbReference type="NCBI Taxonomy" id="947166"/>
    <lineage>
        <taxon>Eukaryota</taxon>
        <taxon>Metazoa</taxon>
        <taxon>Ecdysozoa</taxon>
        <taxon>Tardigrada</taxon>
        <taxon>Eutardigrada</taxon>
        <taxon>Parachela</taxon>
        <taxon>Hypsibioidea</taxon>
        <taxon>Ramazzottiidae</taxon>
        <taxon>Ramazzottius</taxon>
    </lineage>
</organism>
<name>A0A1D1V899_RAMVA</name>
<proteinExistence type="predicted"/>
<evidence type="ECO:0000313" key="2">
    <source>
        <dbReference type="Proteomes" id="UP000186922"/>
    </source>
</evidence>
<sequence>MLIHAIDCSNLLKYTTTGACRLPFCLHFWFRGSINCSLVASDQHHSFYICASTYHNIYRKRVGNLGVC</sequence>
<gene>
    <name evidence="1" type="primary">RvY_09139-1</name>
    <name evidence="1" type="synonym">RvY_09139.1</name>
    <name evidence="1" type="ORF">RvY_09139</name>
</gene>
<protein>
    <submittedName>
        <fullName evidence="1">Uncharacterized protein</fullName>
    </submittedName>
</protein>
<accession>A0A1D1V899</accession>
<feature type="non-terminal residue" evidence="1">
    <location>
        <position position="68"/>
    </location>
</feature>
<dbReference type="Proteomes" id="UP000186922">
    <property type="component" value="Unassembled WGS sequence"/>
</dbReference>
<reference evidence="1 2" key="1">
    <citation type="journal article" date="2016" name="Nat. Commun.">
        <title>Extremotolerant tardigrade genome and improved radiotolerance of human cultured cells by tardigrade-unique protein.</title>
        <authorList>
            <person name="Hashimoto T."/>
            <person name="Horikawa D.D."/>
            <person name="Saito Y."/>
            <person name="Kuwahara H."/>
            <person name="Kozuka-Hata H."/>
            <person name="Shin-I T."/>
            <person name="Minakuchi Y."/>
            <person name="Ohishi K."/>
            <person name="Motoyama A."/>
            <person name="Aizu T."/>
            <person name="Enomoto A."/>
            <person name="Kondo K."/>
            <person name="Tanaka S."/>
            <person name="Hara Y."/>
            <person name="Koshikawa S."/>
            <person name="Sagara H."/>
            <person name="Miura T."/>
            <person name="Yokobori S."/>
            <person name="Miyagawa K."/>
            <person name="Suzuki Y."/>
            <person name="Kubo T."/>
            <person name="Oyama M."/>
            <person name="Kohara Y."/>
            <person name="Fujiyama A."/>
            <person name="Arakawa K."/>
            <person name="Katayama T."/>
            <person name="Toyoda A."/>
            <person name="Kunieda T."/>
        </authorList>
    </citation>
    <scope>NUCLEOTIDE SEQUENCE [LARGE SCALE GENOMIC DNA]</scope>
    <source>
        <strain evidence="1 2">YOKOZUNA-1</strain>
    </source>
</reference>
<dbReference type="EMBL" id="BDGG01000004">
    <property type="protein sequence ID" value="GAU97919.1"/>
    <property type="molecule type" value="Genomic_DNA"/>
</dbReference>